<name>K1QYW5_MAGGI</name>
<gene>
    <name evidence="1" type="ORF">CGI_10028263</name>
</gene>
<dbReference type="InParanoid" id="K1QYW5"/>
<sequence length="108" mass="12407">MQRQFEQRGKRGYFIQISRAHWICQRTEGPLQGSTFVQPTPEQKIRGTQIFYLVDEAQHTNGGANTVTSMLHHHFLYHGLGETDVKLHMDNCSGQNKNNTVIGYMCKI</sequence>
<evidence type="ECO:0000313" key="1">
    <source>
        <dbReference type="EMBL" id="EKC26726.1"/>
    </source>
</evidence>
<dbReference type="PANTHER" id="PTHR34415:SF1">
    <property type="entry name" value="INTEGRASE CATALYTIC DOMAIN-CONTAINING PROTEIN"/>
    <property type="match status" value="1"/>
</dbReference>
<reference evidence="1" key="1">
    <citation type="journal article" date="2012" name="Nature">
        <title>The oyster genome reveals stress adaptation and complexity of shell formation.</title>
        <authorList>
            <person name="Zhang G."/>
            <person name="Fang X."/>
            <person name="Guo X."/>
            <person name="Li L."/>
            <person name="Luo R."/>
            <person name="Xu F."/>
            <person name="Yang P."/>
            <person name="Zhang L."/>
            <person name="Wang X."/>
            <person name="Qi H."/>
            <person name="Xiong Z."/>
            <person name="Que H."/>
            <person name="Xie Y."/>
            <person name="Holland P.W."/>
            <person name="Paps J."/>
            <person name="Zhu Y."/>
            <person name="Wu F."/>
            <person name="Chen Y."/>
            <person name="Wang J."/>
            <person name="Peng C."/>
            <person name="Meng J."/>
            <person name="Yang L."/>
            <person name="Liu J."/>
            <person name="Wen B."/>
            <person name="Zhang N."/>
            <person name="Huang Z."/>
            <person name="Zhu Q."/>
            <person name="Feng Y."/>
            <person name="Mount A."/>
            <person name="Hedgecock D."/>
            <person name="Xu Z."/>
            <person name="Liu Y."/>
            <person name="Domazet-Loso T."/>
            <person name="Du Y."/>
            <person name="Sun X."/>
            <person name="Zhang S."/>
            <person name="Liu B."/>
            <person name="Cheng P."/>
            <person name="Jiang X."/>
            <person name="Li J."/>
            <person name="Fan D."/>
            <person name="Wang W."/>
            <person name="Fu W."/>
            <person name="Wang T."/>
            <person name="Wang B."/>
            <person name="Zhang J."/>
            <person name="Peng Z."/>
            <person name="Li Y."/>
            <person name="Li N."/>
            <person name="Wang J."/>
            <person name="Chen M."/>
            <person name="He Y."/>
            <person name="Tan F."/>
            <person name="Song X."/>
            <person name="Zheng Q."/>
            <person name="Huang R."/>
            <person name="Yang H."/>
            <person name="Du X."/>
            <person name="Chen L."/>
            <person name="Yang M."/>
            <person name="Gaffney P.M."/>
            <person name="Wang S."/>
            <person name="Luo L."/>
            <person name="She Z."/>
            <person name="Ming Y."/>
            <person name="Huang W."/>
            <person name="Zhang S."/>
            <person name="Huang B."/>
            <person name="Zhang Y."/>
            <person name="Qu T."/>
            <person name="Ni P."/>
            <person name="Miao G."/>
            <person name="Wang J."/>
            <person name="Wang Q."/>
            <person name="Steinberg C.E."/>
            <person name="Wang H."/>
            <person name="Li N."/>
            <person name="Qian L."/>
            <person name="Zhang G."/>
            <person name="Li Y."/>
            <person name="Yang H."/>
            <person name="Liu X."/>
            <person name="Wang J."/>
            <person name="Yin Y."/>
            <person name="Wang J."/>
        </authorList>
    </citation>
    <scope>NUCLEOTIDE SEQUENCE [LARGE SCALE GENOMIC DNA]</scope>
    <source>
        <strain evidence="1">05x7-T-G4-1.051#20</strain>
    </source>
</reference>
<proteinExistence type="predicted"/>
<dbReference type="PANTHER" id="PTHR34415">
    <property type="entry name" value="INTEGRASE CATALYTIC DOMAIN-CONTAINING PROTEIN"/>
    <property type="match status" value="1"/>
</dbReference>
<organism evidence="1">
    <name type="scientific">Magallana gigas</name>
    <name type="common">Pacific oyster</name>
    <name type="synonym">Crassostrea gigas</name>
    <dbReference type="NCBI Taxonomy" id="29159"/>
    <lineage>
        <taxon>Eukaryota</taxon>
        <taxon>Metazoa</taxon>
        <taxon>Spiralia</taxon>
        <taxon>Lophotrochozoa</taxon>
        <taxon>Mollusca</taxon>
        <taxon>Bivalvia</taxon>
        <taxon>Autobranchia</taxon>
        <taxon>Pteriomorphia</taxon>
        <taxon>Ostreida</taxon>
        <taxon>Ostreoidea</taxon>
        <taxon>Ostreidae</taxon>
        <taxon>Magallana</taxon>
    </lineage>
</organism>
<accession>K1QYW5</accession>
<dbReference type="HOGENOM" id="CLU_2199469_0_0_1"/>
<dbReference type="EMBL" id="JH816901">
    <property type="protein sequence ID" value="EKC26726.1"/>
    <property type="molecule type" value="Genomic_DNA"/>
</dbReference>
<protein>
    <submittedName>
        <fullName evidence="1">Uncharacterized protein</fullName>
    </submittedName>
</protein>
<dbReference type="AlphaFoldDB" id="K1QYW5"/>